<keyword evidence="5" id="KW-0521">NADP</keyword>
<dbReference type="InterPro" id="IPR017438">
    <property type="entry name" value="ATP-NAD_kinase_N"/>
</dbReference>
<dbReference type="Gene3D" id="3.40.50.10330">
    <property type="entry name" value="Probable inorganic polyphosphate/atp-NAD kinase, domain 1"/>
    <property type="match status" value="1"/>
</dbReference>
<feature type="region of interest" description="Disordered" evidence="7">
    <location>
        <begin position="222"/>
        <end position="260"/>
    </location>
</feature>
<evidence type="ECO:0000256" key="4">
    <source>
        <dbReference type="ARBA" id="ARBA00022777"/>
    </source>
</evidence>
<dbReference type="EC" id="2.7.1.23" evidence="2"/>
<sequence>MSAAKTQTIPGLHMTRLNNSTNDSSSWLNDSVAMENGYSDKSNRRLKDHPAAPFKPTKVVIVSKSSMLEYELARLHSRTKKHYSGIDDKRFVSELIKRHANIEELKRRHAQQADYIKSICDELDNHNIEYKVVNRHNYTTELVHWSDLVISAGGDGTFLTAAKKVRNGVPVIGINTDPIGSEGHLCLTGKARRPAGEVLRQFLNNEFRWAYRQRIRVNVVKPSDSTLASPSASSSSSSADEEPETVRNGPAKEFKFSSDDEYSDADVNIEPRLALNEVFMGESHAARVSYYDVQIDDGPLMKQKSSGMTVCTGTGSTSWHYNINRLTEQNLKEVLDVMNRMSINIDREMDDNILEEICRRYNDQLVFEPEAQKMAFSIRDPVFNATFPKTASRGFATRIRLKSRCTHAHLILDGSTSIPFNRGAEVILEMYPEDALRTVHLT</sequence>
<dbReference type="Proteomes" id="UP001201812">
    <property type="component" value="Unassembled WGS sequence"/>
</dbReference>
<feature type="region of interest" description="Disordered" evidence="7">
    <location>
        <begin position="1"/>
        <end position="26"/>
    </location>
</feature>
<evidence type="ECO:0000256" key="3">
    <source>
        <dbReference type="ARBA" id="ARBA00022679"/>
    </source>
</evidence>
<dbReference type="PANTHER" id="PTHR13158">
    <property type="match status" value="1"/>
</dbReference>
<evidence type="ECO:0000313" key="9">
    <source>
        <dbReference type="Proteomes" id="UP001201812"/>
    </source>
</evidence>
<protein>
    <recommendedName>
        <fullName evidence="2">NAD(+) kinase</fullName>
        <ecNumber evidence="2">2.7.1.23</ecNumber>
    </recommendedName>
</protein>
<evidence type="ECO:0000256" key="7">
    <source>
        <dbReference type="SAM" id="MobiDB-lite"/>
    </source>
</evidence>
<dbReference type="InterPro" id="IPR017437">
    <property type="entry name" value="ATP-NAD_kinase_PpnK-typ_C"/>
</dbReference>
<dbReference type="InterPro" id="IPR016064">
    <property type="entry name" value="NAD/diacylglycerol_kinase_sf"/>
</dbReference>
<evidence type="ECO:0000256" key="2">
    <source>
        <dbReference type="ARBA" id="ARBA00012120"/>
    </source>
</evidence>
<keyword evidence="3" id="KW-0808">Transferase</keyword>
<evidence type="ECO:0000313" key="8">
    <source>
        <dbReference type="EMBL" id="KAI1726280.1"/>
    </source>
</evidence>
<dbReference type="GO" id="GO:0006741">
    <property type="term" value="P:NADP+ biosynthetic process"/>
    <property type="evidence" value="ECO:0007669"/>
    <property type="project" value="InterPro"/>
</dbReference>
<keyword evidence="6" id="KW-0520">NAD</keyword>
<reference evidence="8" key="1">
    <citation type="submission" date="2022-01" db="EMBL/GenBank/DDBJ databases">
        <title>Genome Sequence Resource for Two Populations of Ditylenchus destructor, the Migratory Endoparasitic Phytonematode.</title>
        <authorList>
            <person name="Zhang H."/>
            <person name="Lin R."/>
            <person name="Xie B."/>
        </authorList>
    </citation>
    <scope>NUCLEOTIDE SEQUENCE</scope>
    <source>
        <strain evidence="8">BazhouSP</strain>
    </source>
</reference>
<comment type="caution">
    <text evidence="8">The sequence shown here is derived from an EMBL/GenBank/DDBJ whole genome shotgun (WGS) entry which is preliminary data.</text>
</comment>
<dbReference type="InterPro" id="IPR002504">
    <property type="entry name" value="NADK"/>
</dbReference>
<keyword evidence="4 8" id="KW-0418">Kinase</keyword>
<gene>
    <name evidence="8" type="ORF">DdX_02992</name>
</gene>
<feature type="compositionally biased region" description="Low complexity" evidence="7">
    <location>
        <begin position="222"/>
        <end position="238"/>
    </location>
</feature>
<keyword evidence="9" id="KW-1185">Reference proteome</keyword>
<dbReference type="GO" id="GO:0005739">
    <property type="term" value="C:mitochondrion"/>
    <property type="evidence" value="ECO:0007669"/>
    <property type="project" value="TreeGrafter"/>
</dbReference>
<evidence type="ECO:0000256" key="5">
    <source>
        <dbReference type="ARBA" id="ARBA00022857"/>
    </source>
</evidence>
<dbReference type="Pfam" id="PF01513">
    <property type="entry name" value="NAD_kinase"/>
    <property type="match status" value="1"/>
</dbReference>
<dbReference type="GO" id="GO:0019674">
    <property type="term" value="P:NAD+ metabolic process"/>
    <property type="evidence" value="ECO:0007669"/>
    <property type="project" value="InterPro"/>
</dbReference>
<organism evidence="8 9">
    <name type="scientific">Ditylenchus destructor</name>
    <dbReference type="NCBI Taxonomy" id="166010"/>
    <lineage>
        <taxon>Eukaryota</taxon>
        <taxon>Metazoa</taxon>
        <taxon>Ecdysozoa</taxon>
        <taxon>Nematoda</taxon>
        <taxon>Chromadorea</taxon>
        <taxon>Rhabditida</taxon>
        <taxon>Tylenchina</taxon>
        <taxon>Tylenchomorpha</taxon>
        <taxon>Sphaerularioidea</taxon>
        <taxon>Anguinidae</taxon>
        <taxon>Anguininae</taxon>
        <taxon>Ditylenchus</taxon>
    </lineage>
</organism>
<dbReference type="SUPFAM" id="SSF111331">
    <property type="entry name" value="NAD kinase/diacylglycerol kinase-like"/>
    <property type="match status" value="1"/>
</dbReference>
<proteinExistence type="inferred from homology"/>
<dbReference type="AlphaFoldDB" id="A0AAD4NIF0"/>
<evidence type="ECO:0000256" key="1">
    <source>
        <dbReference type="ARBA" id="ARBA00010995"/>
    </source>
</evidence>
<dbReference type="PANTHER" id="PTHR13158:SF4">
    <property type="entry name" value="NAD(+) KINASE"/>
    <property type="match status" value="1"/>
</dbReference>
<comment type="similarity">
    <text evidence="1">Belongs to the NAD kinase family.</text>
</comment>
<name>A0AAD4NIF0_9BILA</name>
<feature type="compositionally biased region" description="Polar residues" evidence="7">
    <location>
        <begin position="16"/>
        <end position="26"/>
    </location>
</feature>
<evidence type="ECO:0000256" key="6">
    <source>
        <dbReference type="ARBA" id="ARBA00023027"/>
    </source>
</evidence>
<dbReference type="Gene3D" id="2.60.200.30">
    <property type="entry name" value="Probable inorganic polyphosphate/atp-NAD kinase, domain 2"/>
    <property type="match status" value="1"/>
</dbReference>
<dbReference type="EMBL" id="JAKKPZ010000002">
    <property type="protein sequence ID" value="KAI1726280.1"/>
    <property type="molecule type" value="Genomic_DNA"/>
</dbReference>
<accession>A0AAD4NIF0</accession>
<dbReference type="GO" id="GO:0003951">
    <property type="term" value="F:NAD+ kinase activity"/>
    <property type="evidence" value="ECO:0007669"/>
    <property type="project" value="UniProtKB-EC"/>
</dbReference>